<dbReference type="Proteomes" id="UP000616837">
    <property type="component" value="Unassembled WGS sequence"/>
</dbReference>
<protein>
    <submittedName>
        <fullName evidence="1">Uncharacterized protein</fullName>
    </submittedName>
</protein>
<name>A0ABR8PDT5_9LACO</name>
<organism evidence="1 2">
    <name type="scientific">Limosilactobacillus avistercoris</name>
    <dbReference type="NCBI Taxonomy" id="2762243"/>
    <lineage>
        <taxon>Bacteria</taxon>
        <taxon>Bacillati</taxon>
        <taxon>Bacillota</taxon>
        <taxon>Bacilli</taxon>
        <taxon>Lactobacillales</taxon>
        <taxon>Lactobacillaceae</taxon>
        <taxon>Limosilactobacillus</taxon>
    </lineage>
</organism>
<evidence type="ECO:0000313" key="2">
    <source>
        <dbReference type="Proteomes" id="UP000616837"/>
    </source>
</evidence>
<dbReference type="EMBL" id="JACSQW010000019">
    <property type="protein sequence ID" value="MBD7895449.1"/>
    <property type="molecule type" value="Genomic_DNA"/>
</dbReference>
<evidence type="ECO:0000313" key="1">
    <source>
        <dbReference type="EMBL" id="MBD7895449.1"/>
    </source>
</evidence>
<accession>A0ABR8PDT5</accession>
<dbReference type="RefSeq" id="WP_191684801.1">
    <property type="nucleotide sequence ID" value="NZ_JACSQW010000019.1"/>
</dbReference>
<sequence>MLSANFVNHNTGEVVKSVQLTAKDGQTLYDALGTDVYDYIVETDYPSYTRLPDDEYRAKVNWSGYNGYDPNHMFNDPKLAEEFTQWQKEYKAGQHPLMDMIPYEDDTVNLSHQDLFAGRIILHDGQNINIPVISLWNDDRSGRFKTDYPVNVYMLTRSTSAERNINYHQYRGHDKSTKIAYQVKNGEFYAPETDTGNLMGAGGTTSYAGIVESWANHGQIPNLCLSRRINADGTVSTTGANDENQLTADVFYPAETTEQRGAAEKVGKLAGKWTTLDPLVPLIDFDFDNETGSYQTNKDNIVKKGDVPG</sequence>
<gene>
    <name evidence="1" type="ORF">H9564_07060</name>
</gene>
<proteinExistence type="predicted"/>
<comment type="caution">
    <text evidence="1">The sequence shown here is derived from an EMBL/GenBank/DDBJ whole genome shotgun (WGS) entry which is preliminary data.</text>
</comment>
<reference evidence="1 2" key="1">
    <citation type="submission" date="2020-08" db="EMBL/GenBank/DDBJ databases">
        <title>A Genomic Blueprint of the Chicken Gut Microbiome.</title>
        <authorList>
            <person name="Gilroy R."/>
            <person name="Ravi A."/>
            <person name="Getino M."/>
            <person name="Pursley I."/>
            <person name="Horton D.L."/>
            <person name="Alikhan N.-F."/>
            <person name="Baker D."/>
            <person name="Gharbi K."/>
            <person name="Hall N."/>
            <person name="Watson M."/>
            <person name="Adriaenssens E.M."/>
            <person name="Foster-Nyarko E."/>
            <person name="Jarju S."/>
            <person name="Secka A."/>
            <person name="Antonio M."/>
            <person name="Oren A."/>
            <person name="Chaudhuri R."/>
            <person name="La Ragione R.M."/>
            <person name="Hildebrand F."/>
            <person name="Pallen M.J."/>
        </authorList>
    </citation>
    <scope>NUCLEOTIDE SEQUENCE [LARGE SCALE GENOMIC DNA]</scope>
    <source>
        <strain evidence="1 2">Sa3CUN2</strain>
    </source>
</reference>
<keyword evidence="2" id="KW-1185">Reference proteome</keyword>